<dbReference type="VEuPathDB" id="FungiDB:PSHT_04489"/>
<proteinExistence type="predicted"/>
<sequence length="70" mass="8297">MRLLQRTQLSRRKVELENVLVEATQHITTYNKNKDEDVLSHVDKNPWLLLMDRSMPLLNLIGHKDQEVKC</sequence>
<accession>A0A2S4WCU3</accession>
<name>A0A2S4WCU3_9BASI</name>
<reference evidence="1 2" key="1">
    <citation type="submission" date="2017-12" db="EMBL/GenBank/DDBJ databases">
        <title>Gene loss provides genomic basis for host adaptation in cereal stripe rust fungi.</title>
        <authorList>
            <person name="Xia C."/>
        </authorList>
    </citation>
    <scope>NUCLEOTIDE SEQUENCE [LARGE SCALE GENOMIC DNA]</scope>
    <source>
        <strain evidence="1 2">93TX-2</strain>
    </source>
</reference>
<dbReference type="EMBL" id="PKSM01000046">
    <property type="protein sequence ID" value="POW19615.1"/>
    <property type="molecule type" value="Genomic_DNA"/>
</dbReference>
<gene>
    <name evidence="1" type="ORF">PSHT_04489</name>
</gene>
<reference evidence="2" key="3">
    <citation type="journal article" date="2018" name="Mol. Plant Microbe Interact.">
        <title>Genome sequence resources for the wheat stripe rust pathogen (Puccinia striiformis f. sp. tritici) and the barley stripe rust pathogen (Puccinia striiformis f. sp. hordei).</title>
        <authorList>
            <person name="Xia C."/>
            <person name="Wang M."/>
            <person name="Yin C."/>
            <person name="Cornejo O.E."/>
            <person name="Hulbert S.H."/>
            <person name="Chen X."/>
        </authorList>
    </citation>
    <scope>NUCLEOTIDE SEQUENCE [LARGE SCALE GENOMIC DNA]</scope>
    <source>
        <strain evidence="2">93TX-2</strain>
    </source>
</reference>
<dbReference type="AlphaFoldDB" id="A0A2S4WCU3"/>
<evidence type="ECO:0000313" key="2">
    <source>
        <dbReference type="Proteomes" id="UP000238274"/>
    </source>
</evidence>
<comment type="caution">
    <text evidence="1">The sequence shown here is derived from an EMBL/GenBank/DDBJ whole genome shotgun (WGS) entry which is preliminary data.</text>
</comment>
<keyword evidence="2" id="KW-1185">Reference proteome</keyword>
<dbReference type="Proteomes" id="UP000238274">
    <property type="component" value="Unassembled WGS sequence"/>
</dbReference>
<evidence type="ECO:0000313" key="1">
    <source>
        <dbReference type="EMBL" id="POW19615.1"/>
    </source>
</evidence>
<organism evidence="1 2">
    <name type="scientific">Puccinia striiformis</name>
    <dbReference type="NCBI Taxonomy" id="27350"/>
    <lineage>
        <taxon>Eukaryota</taxon>
        <taxon>Fungi</taxon>
        <taxon>Dikarya</taxon>
        <taxon>Basidiomycota</taxon>
        <taxon>Pucciniomycotina</taxon>
        <taxon>Pucciniomycetes</taxon>
        <taxon>Pucciniales</taxon>
        <taxon>Pucciniaceae</taxon>
        <taxon>Puccinia</taxon>
    </lineage>
</organism>
<protein>
    <submittedName>
        <fullName evidence="1">Uncharacterized protein</fullName>
    </submittedName>
</protein>
<reference evidence="2" key="2">
    <citation type="journal article" date="2018" name="BMC Genomics">
        <title>Genomic insights into host adaptation between the wheat stripe rust pathogen (Puccinia striiformis f. sp. tritici) and the barley stripe rust pathogen (Puccinia striiformis f. sp. hordei).</title>
        <authorList>
            <person name="Xia C."/>
            <person name="Wang M."/>
            <person name="Yin C."/>
            <person name="Cornejo O.E."/>
            <person name="Hulbert S.H."/>
            <person name="Chen X."/>
        </authorList>
    </citation>
    <scope>NUCLEOTIDE SEQUENCE [LARGE SCALE GENOMIC DNA]</scope>
    <source>
        <strain evidence="2">93TX-2</strain>
    </source>
</reference>